<dbReference type="RefSeq" id="WP_046312534.1">
    <property type="nucleotide sequence ID" value="NZ_CBCSCY010000008.1"/>
</dbReference>
<evidence type="ECO:0000256" key="1">
    <source>
        <dbReference type="SAM" id="Phobius"/>
    </source>
</evidence>
<evidence type="ECO:0000313" key="3">
    <source>
        <dbReference type="Proteomes" id="UP000033109"/>
    </source>
</evidence>
<keyword evidence="3" id="KW-1185">Reference proteome</keyword>
<keyword evidence="1" id="KW-1133">Transmembrane helix</keyword>
<name>A0A0E3ZG04_9BACT</name>
<feature type="transmembrane region" description="Helical" evidence="1">
    <location>
        <begin position="6"/>
        <end position="23"/>
    </location>
</feature>
<keyword evidence="1" id="KW-0472">Membrane</keyword>
<accession>A0A0E3ZG04</accession>
<protein>
    <recommendedName>
        <fullName evidence="4">Potassium channel domain-containing protein</fullName>
    </recommendedName>
</protein>
<gene>
    <name evidence="2" type="ORF">PKOR_18155</name>
</gene>
<proteinExistence type="predicted"/>
<evidence type="ECO:0008006" key="4">
    <source>
        <dbReference type="Google" id="ProtNLM"/>
    </source>
</evidence>
<sequence length="347" mass="38617">MEEPTYLILGVVLLCLGVYDLLYTTFAPRGAGIITGTVSNLIWRVYTKTSRMMDNRKVLNGAGIMIIMATLATWVIILWAGQTLIYMSQAEAVVNSTTNVPATLKERIYFVGYNLSTMGNGDFKGGTEEWLIYSAIISFSGLIMITIAITYMVPILSAVTERRSLSVRIASIGDSAQQMLLKNWNGRDFKALESHLNGLAQPLAKQGQMHLAYPVLHYFYHSEKNVALLPNITALDEALTILLLYVPAASRPSSQTLIPVRNALTTFLSSLIAITPSPETTEEPEHDVSELEEAGILLQRPETEVMSKLTKRRKLLRSLLHFDGWDWNEHNTPKFTSDLDAQDIFSG</sequence>
<dbReference type="KEGG" id="pko:PKOR_18155"/>
<dbReference type="STRING" id="400092.PKOR_18155"/>
<dbReference type="OrthoDB" id="3422146at2"/>
<keyword evidence="1" id="KW-0812">Transmembrane</keyword>
<dbReference type="PATRIC" id="fig|400092.3.peg.3980"/>
<evidence type="ECO:0000313" key="2">
    <source>
        <dbReference type="EMBL" id="AKD04668.1"/>
    </source>
</evidence>
<dbReference type="Proteomes" id="UP000033109">
    <property type="component" value="Chromosome"/>
</dbReference>
<feature type="transmembrane region" description="Helical" evidence="1">
    <location>
        <begin position="130"/>
        <end position="153"/>
    </location>
</feature>
<dbReference type="AlphaFoldDB" id="A0A0E3ZG04"/>
<organism evidence="2 3">
    <name type="scientific">Pontibacter korlensis</name>
    <dbReference type="NCBI Taxonomy" id="400092"/>
    <lineage>
        <taxon>Bacteria</taxon>
        <taxon>Pseudomonadati</taxon>
        <taxon>Bacteroidota</taxon>
        <taxon>Cytophagia</taxon>
        <taxon>Cytophagales</taxon>
        <taxon>Hymenobacteraceae</taxon>
        <taxon>Pontibacter</taxon>
    </lineage>
</organism>
<feature type="transmembrane region" description="Helical" evidence="1">
    <location>
        <begin position="58"/>
        <end position="80"/>
    </location>
</feature>
<dbReference type="EMBL" id="CP009621">
    <property type="protein sequence ID" value="AKD04668.1"/>
    <property type="molecule type" value="Genomic_DNA"/>
</dbReference>
<dbReference type="HOGENOM" id="CLU_830563_0_0_10"/>
<reference evidence="2 3" key="1">
    <citation type="journal article" date="2015" name="Sci. Rep.">
        <title>Unraveling adaptation of Pontibacter korlensis to radiation and infertility in desert through complete genome and comparative transcriptomic analysis.</title>
        <authorList>
            <person name="Dai J."/>
            <person name="Dai W."/>
            <person name="Qiu C."/>
            <person name="Yang Z."/>
            <person name="Zhang Y."/>
            <person name="Zhou M."/>
            <person name="Zhang L."/>
            <person name="Fang C."/>
            <person name="Gao Q."/>
            <person name="Yang Q."/>
            <person name="Li X."/>
            <person name="Wang Z."/>
            <person name="Wang Z."/>
            <person name="Jia Z."/>
            <person name="Chen X."/>
        </authorList>
    </citation>
    <scope>NUCLEOTIDE SEQUENCE [LARGE SCALE GENOMIC DNA]</scope>
    <source>
        <strain evidence="2 3">X14-1T</strain>
    </source>
</reference>
<dbReference type="SUPFAM" id="SSF81324">
    <property type="entry name" value="Voltage-gated potassium channels"/>
    <property type="match status" value="1"/>
</dbReference>